<protein>
    <recommendedName>
        <fullName evidence="5">Mo25-like protein</fullName>
    </recommendedName>
</protein>
<dbReference type="KEGG" id="vde:111247432"/>
<dbReference type="InParanoid" id="A0A7M7JLN0"/>
<dbReference type="SUPFAM" id="SSF48371">
    <property type="entry name" value="ARM repeat"/>
    <property type="match status" value="1"/>
</dbReference>
<dbReference type="OrthoDB" id="609103at2759"/>
<proteinExistence type="inferred from homology"/>
<dbReference type="RefSeq" id="XP_022654074.1">
    <property type="nucleotide sequence ID" value="XM_022798339.1"/>
</dbReference>
<name>A0A7M7JLN0_VARDE</name>
<dbReference type="EnsemblMetazoa" id="XM_022798338">
    <property type="protein sequence ID" value="XP_022654073"/>
    <property type="gene ID" value="LOC111247432"/>
</dbReference>
<dbReference type="PANTHER" id="PTHR10182:SF3">
    <property type="entry name" value="PROTEIN MO25"/>
    <property type="match status" value="1"/>
</dbReference>
<dbReference type="PANTHER" id="PTHR10182">
    <property type="entry name" value="CALCIUM-BINDING PROTEIN 39-RELATED"/>
    <property type="match status" value="1"/>
</dbReference>
<evidence type="ECO:0008006" key="5">
    <source>
        <dbReference type="Google" id="ProtNLM"/>
    </source>
</evidence>
<dbReference type="Pfam" id="PF08569">
    <property type="entry name" value="Mo25"/>
    <property type="match status" value="1"/>
</dbReference>
<dbReference type="InterPro" id="IPR011989">
    <property type="entry name" value="ARM-like"/>
</dbReference>
<dbReference type="Proteomes" id="UP000594260">
    <property type="component" value="Unplaced"/>
</dbReference>
<dbReference type="EnsemblMetazoa" id="XM_022798334">
    <property type="protein sequence ID" value="XP_022654069"/>
    <property type="gene ID" value="LOC111247432"/>
</dbReference>
<dbReference type="AlphaFoldDB" id="A0A7M7JLN0"/>
<dbReference type="RefSeq" id="XP_022654070.1">
    <property type="nucleotide sequence ID" value="XM_022798335.1"/>
</dbReference>
<evidence type="ECO:0000256" key="2">
    <source>
        <dbReference type="SAM" id="MobiDB-lite"/>
    </source>
</evidence>
<dbReference type="EnsemblMetazoa" id="XM_022798336">
    <property type="protein sequence ID" value="XP_022654071"/>
    <property type="gene ID" value="LOC111247432"/>
</dbReference>
<dbReference type="EnsemblMetazoa" id="XM_022798337">
    <property type="protein sequence ID" value="XP_022654072"/>
    <property type="gene ID" value="LOC111247432"/>
</dbReference>
<feature type="region of interest" description="Disordered" evidence="2">
    <location>
        <begin position="364"/>
        <end position="388"/>
    </location>
</feature>
<accession>A0A7M7JLN0</accession>
<evidence type="ECO:0000313" key="4">
    <source>
        <dbReference type="Proteomes" id="UP000594260"/>
    </source>
</evidence>
<dbReference type="GeneID" id="111247432"/>
<dbReference type="RefSeq" id="XP_022654071.1">
    <property type="nucleotide sequence ID" value="XM_022798336.1"/>
</dbReference>
<organism evidence="3 4">
    <name type="scientific">Varroa destructor</name>
    <name type="common">Honeybee mite</name>
    <dbReference type="NCBI Taxonomy" id="109461"/>
    <lineage>
        <taxon>Eukaryota</taxon>
        <taxon>Metazoa</taxon>
        <taxon>Ecdysozoa</taxon>
        <taxon>Arthropoda</taxon>
        <taxon>Chelicerata</taxon>
        <taxon>Arachnida</taxon>
        <taxon>Acari</taxon>
        <taxon>Parasitiformes</taxon>
        <taxon>Mesostigmata</taxon>
        <taxon>Gamasina</taxon>
        <taxon>Dermanyssoidea</taxon>
        <taxon>Varroidae</taxon>
        <taxon>Varroa</taxon>
    </lineage>
</organism>
<keyword evidence="4" id="KW-1185">Reference proteome</keyword>
<dbReference type="GO" id="GO:0035556">
    <property type="term" value="P:intracellular signal transduction"/>
    <property type="evidence" value="ECO:0007669"/>
    <property type="project" value="TreeGrafter"/>
</dbReference>
<dbReference type="GO" id="GO:0043539">
    <property type="term" value="F:protein serine/threonine kinase activator activity"/>
    <property type="evidence" value="ECO:0007669"/>
    <property type="project" value="TreeGrafter"/>
</dbReference>
<reference evidence="3" key="1">
    <citation type="submission" date="2021-01" db="UniProtKB">
        <authorList>
            <consortium name="EnsemblMetazoa"/>
        </authorList>
    </citation>
    <scope>IDENTIFICATION</scope>
</reference>
<evidence type="ECO:0000256" key="1">
    <source>
        <dbReference type="ARBA" id="ARBA00011012"/>
    </source>
</evidence>
<dbReference type="Gene3D" id="1.25.10.10">
    <property type="entry name" value="Leucine-rich Repeat Variant"/>
    <property type="match status" value="1"/>
</dbReference>
<sequence length="388" mass="43829">MPLFGKHNKNPAEVVKTLKDALNALDKVDRKAEKEQLPTTLAKALKVQEDVSKNLTVMKNALQGANQSDSHAEVQVSQLGQEVYSSHLLLLLVQNLSKIDFEGRKDAVHIFNSILHRQIGTRLPTVEYLYLKPQILFLLLSGYETPDVALNCGAMLRECIKHEDLAKLVLCSDEYYNLFKYVESVSFDIATDSFSTLKDLLTRHKRLVAEFLDLNYERVITHYQTLVTSENYVTRRQSLKLLSDLLLDRANYNFMSRYISSSDNLKLIMNMLKDKSRNIRIEAFHVFKVFVANPHKPKPILDILVRNREKLADFLSRFQLANENDAGVEQFNEEKNYVIRQIRELKQPTAATASPAGVVSLSGVNSVAQGGGGPPLPPPNLSSKESSE</sequence>
<dbReference type="EnsemblMetazoa" id="XM_022798335">
    <property type="protein sequence ID" value="XP_022654070"/>
    <property type="gene ID" value="LOC111247432"/>
</dbReference>
<comment type="similarity">
    <text evidence="1">Belongs to the Mo25 family.</text>
</comment>
<dbReference type="InterPro" id="IPR016024">
    <property type="entry name" value="ARM-type_fold"/>
</dbReference>
<dbReference type="EnsemblMetazoa" id="XM_022798339">
    <property type="protein sequence ID" value="XP_022654074"/>
    <property type="gene ID" value="LOC111247432"/>
</dbReference>
<dbReference type="InterPro" id="IPR013878">
    <property type="entry name" value="Mo25"/>
</dbReference>
<evidence type="ECO:0000313" key="3">
    <source>
        <dbReference type="EnsemblMetazoa" id="XP_022654072"/>
    </source>
</evidence>
<dbReference type="RefSeq" id="XP_022654073.1">
    <property type="nucleotide sequence ID" value="XM_022798338.1"/>
</dbReference>
<dbReference type="RefSeq" id="XP_022654072.1">
    <property type="nucleotide sequence ID" value="XM_022798337.1"/>
</dbReference>
<dbReference type="RefSeq" id="XP_022654069.1">
    <property type="nucleotide sequence ID" value="XM_022798334.1"/>
</dbReference>